<accession>K0SJB0</accession>
<dbReference type="OrthoDB" id="48801at2759"/>
<keyword evidence="2" id="KW-0808">Transferase</keyword>
<protein>
    <recommendedName>
        <fullName evidence="4">Glycosyl transferase CAP10 domain-containing protein</fullName>
    </recommendedName>
</protein>
<dbReference type="SMART" id="SM00672">
    <property type="entry name" value="CAP10"/>
    <property type="match status" value="1"/>
</dbReference>
<dbReference type="InterPro" id="IPR051091">
    <property type="entry name" value="O-Glucosyltr/Glycosyltrsf_90"/>
</dbReference>
<feature type="domain" description="Glycosyl transferase CAP10" evidence="4">
    <location>
        <begin position="356"/>
        <end position="599"/>
    </location>
</feature>
<dbReference type="PANTHER" id="PTHR12203:SF35">
    <property type="entry name" value="PROTEIN O-GLUCOSYLTRANSFERASE 1"/>
    <property type="match status" value="1"/>
</dbReference>
<comment type="similarity">
    <text evidence="1">Belongs to the glycosyltransferase 90 family.</text>
</comment>
<gene>
    <name evidence="5" type="ORF">THAOC_18482</name>
</gene>
<feature type="region of interest" description="Disordered" evidence="3">
    <location>
        <begin position="212"/>
        <end position="246"/>
    </location>
</feature>
<sequence length="639" mass="72614">MFGIAAHGIPSSSRNDVTSSTKLWQPLPVIGFGPIVVVDVPRAKIDRVAKHAWHTSLPARHRPGALIRLKKCLVDPGPWLPRARINRQQHGSRRLAPAVERVERRDGYGQTGHQSNERSAAAYALAARSARAFATFESRLASKGYYSTRGKLHWGLIYLCRLWLTMNGQAESPKHRRFKRWLQSRDDWGRQHWESRLLKPRSNESELIVGDASSSEFRGNGAPAHRRKRRMNNELQENHGNTRLRRATRRPRVLRRVLRCEDMLVADELDAHMAPFILKDGVLHCRRAHFEHFTQPGAAVARYRNFFEMLDTARRHGLNDLLPTNEPMPLLFVTGDGNGCNVAKRQDWFGFPRLTMSDVADKHSNAGCAATTPAEKKSCKWCKTVPIPTFEIWSWIKRANHGDPSGWDKAFDLADAKYPWEGKMRKAVWRGASTADVAQYGGKPLGETPRGRVVQMGMDRPDLIDAAFVKITPQYSGWENTTRLVDERMPFDDQMNYTAIIDVDGNNWSSRFPKLLCLNSVTVKVEPSYIEYFHRDLTPGRHYVPASFDNLTQVVEYVISPENDSEMKLVVEEANGWCRGAMGVETVTRSAMEKIGEYFSDLADVMEDDDSAFDEHVDDLVPCFEQLYQTGTNGNQNSR</sequence>
<evidence type="ECO:0000256" key="1">
    <source>
        <dbReference type="ARBA" id="ARBA00010118"/>
    </source>
</evidence>
<dbReference type="PANTHER" id="PTHR12203">
    <property type="entry name" value="KDEL LYS-ASP-GLU-LEU CONTAINING - RELATED"/>
    <property type="match status" value="1"/>
</dbReference>
<evidence type="ECO:0000256" key="2">
    <source>
        <dbReference type="ARBA" id="ARBA00022679"/>
    </source>
</evidence>
<name>K0SJB0_THAOC</name>
<evidence type="ECO:0000259" key="4">
    <source>
        <dbReference type="SMART" id="SM00672"/>
    </source>
</evidence>
<evidence type="ECO:0000313" key="5">
    <source>
        <dbReference type="EMBL" id="EJK61081.1"/>
    </source>
</evidence>
<dbReference type="Pfam" id="PF05686">
    <property type="entry name" value="Glyco_transf_90"/>
    <property type="match status" value="1"/>
</dbReference>
<organism evidence="5 6">
    <name type="scientific">Thalassiosira oceanica</name>
    <name type="common">Marine diatom</name>
    <dbReference type="NCBI Taxonomy" id="159749"/>
    <lineage>
        <taxon>Eukaryota</taxon>
        <taxon>Sar</taxon>
        <taxon>Stramenopiles</taxon>
        <taxon>Ochrophyta</taxon>
        <taxon>Bacillariophyta</taxon>
        <taxon>Coscinodiscophyceae</taxon>
        <taxon>Thalassiosirophycidae</taxon>
        <taxon>Thalassiosirales</taxon>
        <taxon>Thalassiosiraceae</taxon>
        <taxon>Thalassiosira</taxon>
    </lineage>
</organism>
<evidence type="ECO:0000313" key="6">
    <source>
        <dbReference type="Proteomes" id="UP000266841"/>
    </source>
</evidence>
<dbReference type="AlphaFoldDB" id="K0SJB0"/>
<comment type="caution">
    <text evidence="5">The sequence shown here is derived from an EMBL/GenBank/DDBJ whole genome shotgun (WGS) entry which is preliminary data.</text>
</comment>
<dbReference type="eggNOG" id="KOG2458">
    <property type="taxonomic scope" value="Eukaryota"/>
</dbReference>
<proteinExistence type="inferred from homology"/>
<dbReference type="InterPro" id="IPR006598">
    <property type="entry name" value="CAP10"/>
</dbReference>
<keyword evidence="6" id="KW-1185">Reference proteome</keyword>
<dbReference type="Proteomes" id="UP000266841">
    <property type="component" value="Unassembled WGS sequence"/>
</dbReference>
<dbReference type="GO" id="GO:0016740">
    <property type="term" value="F:transferase activity"/>
    <property type="evidence" value="ECO:0007669"/>
    <property type="project" value="UniProtKB-KW"/>
</dbReference>
<evidence type="ECO:0000256" key="3">
    <source>
        <dbReference type="SAM" id="MobiDB-lite"/>
    </source>
</evidence>
<dbReference type="EMBL" id="AGNL01020419">
    <property type="protein sequence ID" value="EJK61081.1"/>
    <property type="molecule type" value="Genomic_DNA"/>
</dbReference>
<reference evidence="5 6" key="1">
    <citation type="journal article" date="2012" name="Genome Biol.">
        <title>Genome and low-iron response of an oceanic diatom adapted to chronic iron limitation.</title>
        <authorList>
            <person name="Lommer M."/>
            <person name="Specht M."/>
            <person name="Roy A.S."/>
            <person name="Kraemer L."/>
            <person name="Andreson R."/>
            <person name="Gutowska M.A."/>
            <person name="Wolf J."/>
            <person name="Bergner S.V."/>
            <person name="Schilhabel M.B."/>
            <person name="Klostermeier U.C."/>
            <person name="Beiko R.G."/>
            <person name="Rosenstiel P."/>
            <person name="Hippler M."/>
            <person name="Laroche J."/>
        </authorList>
    </citation>
    <scope>NUCLEOTIDE SEQUENCE [LARGE SCALE GENOMIC DNA]</scope>
    <source>
        <strain evidence="5 6">CCMP1005</strain>
    </source>
</reference>